<gene>
    <name evidence="2" type="ORF">F2Q68_00007387</name>
</gene>
<dbReference type="AlphaFoldDB" id="A0A8S9KUZ9"/>
<feature type="compositionally biased region" description="Basic and acidic residues" evidence="1">
    <location>
        <begin position="13"/>
        <end position="29"/>
    </location>
</feature>
<reference evidence="2" key="1">
    <citation type="submission" date="2019-12" db="EMBL/GenBank/DDBJ databases">
        <title>Genome sequencing and annotation of Brassica cretica.</title>
        <authorList>
            <person name="Studholme D.J."/>
            <person name="Sarris P.F."/>
        </authorList>
    </citation>
    <scope>NUCLEOTIDE SEQUENCE</scope>
    <source>
        <strain evidence="2">PFS-001/15</strain>
        <tissue evidence="2">Leaf</tissue>
    </source>
</reference>
<protein>
    <submittedName>
        <fullName evidence="2">Uncharacterized protein</fullName>
    </submittedName>
</protein>
<accession>A0A8S9KUZ9</accession>
<dbReference type="EMBL" id="QGKW02000717">
    <property type="protein sequence ID" value="KAF2597093.1"/>
    <property type="molecule type" value="Genomic_DNA"/>
</dbReference>
<feature type="compositionally biased region" description="Basic residues" evidence="1">
    <location>
        <begin position="61"/>
        <end position="76"/>
    </location>
</feature>
<evidence type="ECO:0000256" key="1">
    <source>
        <dbReference type="SAM" id="MobiDB-lite"/>
    </source>
</evidence>
<organism evidence="2 3">
    <name type="scientific">Brassica cretica</name>
    <name type="common">Mustard</name>
    <dbReference type="NCBI Taxonomy" id="69181"/>
    <lineage>
        <taxon>Eukaryota</taxon>
        <taxon>Viridiplantae</taxon>
        <taxon>Streptophyta</taxon>
        <taxon>Embryophyta</taxon>
        <taxon>Tracheophyta</taxon>
        <taxon>Spermatophyta</taxon>
        <taxon>Magnoliopsida</taxon>
        <taxon>eudicotyledons</taxon>
        <taxon>Gunneridae</taxon>
        <taxon>Pentapetalae</taxon>
        <taxon>rosids</taxon>
        <taxon>malvids</taxon>
        <taxon>Brassicales</taxon>
        <taxon>Brassicaceae</taxon>
        <taxon>Brassiceae</taxon>
        <taxon>Brassica</taxon>
    </lineage>
</organism>
<name>A0A8S9KUZ9_BRACR</name>
<proteinExistence type="predicted"/>
<dbReference type="PANTHER" id="PTHR14386:SF2">
    <property type="entry name" value="PROTEIN FAM204A"/>
    <property type="match status" value="1"/>
</dbReference>
<evidence type="ECO:0000313" key="2">
    <source>
        <dbReference type="EMBL" id="KAF2597093.1"/>
    </source>
</evidence>
<dbReference type="Proteomes" id="UP000712281">
    <property type="component" value="Unassembled WGS sequence"/>
</dbReference>
<feature type="region of interest" description="Disordered" evidence="1">
    <location>
        <begin position="1"/>
        <end position="29"/>
    </location>
</feature>
<evidence type="ECO:0000313" key="3">
    <source>
        <dbReference type="Proteomes" id="UP000712281"/>
    </source>
</evidence>
<feature type="compositionally biased region" description="Basic and acidic residues" evidence="1">
    <location>
        <begin position="120"/>
        <end position="131"/>
    </location>
</feature>
<dbReference type="InterPro" id="IPR037690">
    <property type="entry name" value="FAM204A"/>
</dbReference>
<feature type="region of interest" description="Disordered" evidence="1">
    <location>
        <begin position="61"/>
        <end position="131"/>
    </location>
</feature>
<sequence>MDDDGETLTATTRKSEEIEREEAGENRKEALLASTESLQPNFNRSNVTQKQISKLQELHKRRMKIKANSKKPKAKQQSRAVEDGESSKILKESTTSSSTTTLEQQPAAPMKPQKLYWGLDTKERWERKANM</sequence>
<comment type="caution">
    <text evidence="2">The sequence shown here is derived from an EMBL/GenBank/DDBJ whole genome shotgun (WGS) entry which is preliminary data.</text>
</comment>
<dbReference type="PANTHER" id="PTHR14386">
    <property type="entry name" value="PROTEIN FAM204A"/>
    <property type="match status" value="1"/>
</dbReference>
<feature type="compositionally biased region" description="Basic and acidic residues" evidence="1">
    <location>
        <begin position="80"/>
        <end position="91"/>
    </location>
</feature>